<organism evidence="2 3">
    <name type="scientific">Cronartium quercuum f. sp. fusiforme G11</name>
    <dbReference type="NCBI Taxonomy" id="708437"/>
    <lineage>
        <taxon>Eukaryota</taxon>
        <taxon>Fungi</taxon>
        <taxon>Dikarya</taxon>
        <taxon>Basidiomycota</taxon>
        <taxon>Pucciniomycotina</taxon>
        <taxon>Pucciniomycetes</taxon>
        <taxon>Pucciniales</taxon>
        <taxon>Coleosporiaceae</taxon>
        <taxon>Cronartium</taxon>
    </lineage>
</organism>
<feature type="region of interest" description="Disordered" evidence="1">
    <location>
        <begin position="29"/>
        <end position="81"/>
    </location>
</feature>
<proteinExistence type="predicted"/>
<gene>
    <name evidence="2" type="ORF">CROQUDRAFT_593163</name>
</gene>
<dbReference type="OrthoDB" id="2503476at2759"/>
<keyword evidence="3" id="KW-1185">Reference proteome</keyword>
<feature type="compositionally biased region" description="Polar residues" evidence="1">
    <location>
        <begin position="31"/>
        <end position="40"/>
    </location>
</feature>
<comment type="caution">
    <text evidence="2">The sequence shown here is derived from an EMBL/GenBank/DDBJ whole genome shotgun (WGS) entry which is preliminary data.</text>
</comment>
<evidence type="ECO:0000313" key="2">
    <source>
        <dbReference type="EMBL" id="KAG0144964.1"/>
    </source>
</evidence>
<feature type="region of interest" description="Disordered" evidence="1">
    <location>
        <begin position="96"/>
        <end position="117"/>
    </location>
</feature>
<sequence length="117" mass="12987">MTSTIQNLAPIMPFIEPTEPLEPSAIFELAQNGSSKSSNQHAKRLSQDRKGKAPVSGASQTTRTNPVEHARTASQDEALLDKTRRELEDKISELNKLKNQLAETEHRARQLESQIPA</sequence>
<evidence type="ECO:0000256" key="1">
    <source>
        <dbReference type="SAM" id="MobiDB-lite"/>
    </source>
</evidence>
<protein>
    <submittedName>
        <fullName evidence="2">Uncharacterized protein</fullName>
    </submittedName>
</protein>
<dbReference type="AlphaFoldDB" id="A0A9P6NIX5"/>
<name>A0A9P6NIX5_9BASI</name>
<dbReference type="EMBL" id="MU167285">
    <property type="protein sequence ID" value="KAG0144964.1"/>
    <property type="molecule type" value="Genomic_DNA"/>
</dbReference>
<reference evidence="2" key="1">
    <citation type="submission" date="2013-11" db="EMBL/GenBank/DDBJ databases">
        <title>Genome sequence of the fusiform rust pathogen reveals effectors for host alternation and coevolution with pine.</title>
        <authorList>
            <consortium name="DOE Joint Genome Institute"/>
            <person name="Smith K."/>
            <person name="Pendleton A."/>
            <person name="Kubisiak T."/>
            <person name="Anderson C."/>
            <person name="Salamov A."/>
            <person name="Aerts A."/>
            <person name="Riley R."/>
            <person name="Clum A."/>
            <person name="Lindquist E."/>
            <person name="Ence D."/>
            <person name="Campbell M."/>
            <person name="Kronenberg Z."/>
            <person name="Feau N."/>
            <person name="Dhillon B."/>
            <person name="Hamelin R."/>
            <person name="Burleigh J."/>
            <person name="Smith J."/>
            <person name="Yandell M."/>
            <person name="Nelson C."/>
            <person name="Grigoriev I."/>
            <person name="Davis J."/>
        </authorList>
    </citation>
    <scope>NUCLEOTIDE SEQUENCE</scope>
    <source>
        <strain evidence="2">G11</strain>
    </source>
</reference>
<dbReference type="Proteomes" id="UP000886653">
    <property type="component" value="Unassembled WGS sequence"/>
</dbReference>
<evidence type="ECO:0000313" key="3">
    <source>
        <dbReference type="Proteomes" id="UP000886653"/>
    </source>
</evidence>
<accession>A0A9P6NIX5</accession>